<dbReference type="Proteomes" id="UP000317043">
    <property type="component" value="Unassembled WGS sequence"/>
</dbReference>
<proteinExistence type="predicted"/>
<protein>
    <recommendedName>
        <fullName evidence="4">DUF3558 domain-containing protein</fullName>
    </recommendedName>
</protein>
<accession>A0A543B2Z6</accession>
<evidence type="ECO:0000313" key="3">
    <source>
        <dbReference type="Proteomes" id="UP000317043"/>
    </source>
</evidence>
<keyword evidence="3" id="KW-1185">Reference proteome</keyword>
<name>A0A543B2Z6_9ACTN</name>
<dbReference type="AlphaFoldDB" id="A0A543B2Z6"/>
<sequence>MRRLRWTGLVLAGVTMTLLVTGCGELPSDDTKPVGAENGAETESATGPSGLAEDAGGICELLDFAALSAATGEPFSVAVSGGEGEVTSCVVQTTAGSFPDITLTKAKTATDTETYRSEIPPEQSKKVKDLGKAGYSALRKQVPGGGPVVEIGWLTKGHMYSFRYTTVEGTEKDAARATIEALVEVVRDIDERATAAAKDKDKDD</sequence>
<evidence type="ECO:0008006" key="4">
    <source>
        <dbReference type="Google" id="ProtNLM"/>
    </source>
</evidence>
<evidence type="ECO:0000313" key="2">
    <source>
        <dbReference type="EMBL" id="TQL79193.1"/>
    </source>
</evidence>
<dbReference type="RefSeq" id="WP_142044315.1">
    <property type="nucleotide sequence ID" value="NZ_JBHTGS010000002.1"/>
</dbReference>
<dbReference type="EMBL" id="VFOW01000001">
    <property type="protein sequence ID" value="TQL79193.1"/>
    <property type="molecule type" value="Genomic_DNA"/>
</dbReference>
<dbReference type="InParanoid" id="A0A543B2Z6"/>
<reference evidence="2 3" key="1">
    <citation type="submission" date="2019-06" db="EMBL/GenBank/DDBJ databases">
        <title>Sequencing the genomes of 1000 actinobacteria strains.</title>
        <authorList>
            <person name="Klenk H.-P."/>
        </authorList>
    </citation>
    <scope>NUCLEOTIDE SEQUENCE [LARGE SCALE GENOMIC DNA]</scope>
    <source>
        <strain evidence="2 3">DSM 45928</strain>
    </source>
</reference>
<feature type="region of interest" description="Disordered" evidence="1">
    <location>
        <begin position="26"/>
        <end position="51"/>
    </location>
</feature>
<gene>
    <name evidence="2" type="ORF">FB566_4794</name>
</gene>
<organism evidence="2 3">
    <name type="scientific">Stackebrandtia endophytica</name>
    <dbReference type="NCBI Taxonomy" id="1496996"/>
    <lineage>
        <taxon>Bacteria</taxon>
        <taxon>Bacillati</taxon>
        <taxon>Actinomycetota</taxon>
        <taxon>Actinomycetes</taxon>
        <taxon>Glycomycetales</taxon>
        <taxon>Glycomycetaceae</taxon>
        <taxon>Stackebrandtia</taxon>
    </lineage>
</organism>
<dbReference type="OrthoDB" id="5188238at2"/>
<dbReference type="PROSITE" id="PS51257">
    <property type="entry name" value="PROKAR_LIPOPROTEIN"/>
    <property type="match status" value="1"/>
</dbReference>
<comment type="caution">
    <text evidence="2">The sequence shown here is derived from an EMBL/GenBank/DDBJ whole genome shotgun (WGS) entry which is preliminary data.</text>
</comment>
<evidence type="ECO:0000256" key="1">
    <source>
        <dbReference type="SAM" id="MobiDB-lite"/>
    </source>
</evidence>